<dbReference type="GO" id="GO:0016740">
    <property type="term" value="F:transferase activity"/>
    <property type="evidence" value="ECO:0007669"/>
    <property type="project" value="UniProtKB-KW"/>
</dbReference>
<accession>A0A3A4K145</accession>
<evidence type="ECO:0000259" key="1">
    <source>
        <dbReference type="Pfam" id="PF00535"/>
    </source>
</evidence>
<proteinExistence type="predicted"/>
<feature type="domain" description="Glycosyltransferase 2-like" evidence="1">
    <location>
        <begin position="3"/>
        <end position="147"/>
    </location>
</feature>
<dbReference type="Gene3D" id="3.90.550.10">
    <property type="entry name" value="Spore Coat Polysaccharide Biosynthesis Protein SpsA, Chain A"/>
    <property type="match status" value="1"/>
</dbReference>
<comment type="caution">
    <text evidence="2">The sequence shown here is derived from an EMBL/GenBank/DDBJ whole genome shotgun (WGS) entry which is preliminary data.</text>
</comment>
<evidence type="ECO:0000313" key="3">
    <source>
        <dbReference type="Proteomes" id="UP000266677"/>
    </source>
</evidence>
<dbReference type="Pfam" id="PF00535">
    <property type="entry name" value="Glycos_transf_2"/>
    <property type="match status" value="1"/>
</dbReference>
<evidence type="ECO:0000313" key="2">
    <source>
        <dbReference type="EMBL" id="RJO71053.1"/>
    </source>
</evidence>
<dbReference type="PANTHER" id="PTHR43685:SF12">
    <property type="entry name" value="GLYCOSYL TRANSFERASE FAMILY 2"/>
    <property type="match status" value="1"/>
</dbReference>
<dbReference type="SUPFAM" id="SSF53448">
    <property type="entry name" value="Nucleotide-diphospho-sugar transferases"/>
    <property type="match status" value="1"/>
</dbReference>
<sequence length="288" mass="31882">MVSVVIPVYNGLPLLDVQLEGLAAQDYQDSFEVIISDNGSTDGLRQHLANHPLREKLCLRHIDASDAKGAPHARNAGAAAADGDFLAFTDQDDRVYPGWLRGLVEAAAEFDAVGGPIEVHSLNSPKVAKWRPCPAPDQRFPSHYRYFAHGNNMAMWRTTFEKVGGFDENMLAGDDLDISWMIEEAGLTLGHTPEAMVAYRLRTTLPEALRQAIGYGRTQVDVYAKHRPNGCPPYPKRATLITLAATVFCNPLFFFVRPWVPTGLWALHAGILIGRIQGSIRLRTMDYL</sequence>
<reference evidence="2 3" key="1">
    <citation type="submission" date="2018-09" db="EMBL/GenBank/DDBJ databases">
        <title>YIM PH21274 draft genome.</title>
        <authorList>
            <person name="Miao C."/>
        </authorList>
    </citation>
    <scope>NUCLEOTIDE SEQUENCE [LARGE SCALE GENOMIC DNA]</scope>
    <source>
        <strain evidence="2 3">YIM PH 21724</strain>
    </source>
</reference>
<dbReference type="InterPro" id="IPR029044">
    <property type="entry name" value="Nucleotide-diphossugar_trans"/>
</dbReference>
<protein>
    <submittedName>
        <fullName evidence="2">Glycosyltransferase</fullName>
    </submittedName>
</protein>
<dbReference type="InterPro" id="IPR001173">
    <property type="entry name" value="Glyco_trans_2-like"/>
</dbReference>
<keyword evidence="3" id="KW-1185">Reference proteome</keyword>
<dbReference type="OrthoDB" id="5243838at2"/>
<dbReference type="InterPro" id="IPR050834">
    <property type="entry name" value="Glycosyltransf_2"/>
</dbReference>
<organism evidence="2 3">
    <name type="scientific">Nocardia panacis</name>
    <dbReference type="NCBI Taxonomy" id="2340916"/>
    <lineage>
        <taxon>Bacteria</taxon>
        <taxon>Bacillati</taxon>
        <taxon>Actinomycetota</taxon>
        <taxon>Actinomycetes</taxon>
        <taxon>Mycobacteriales</taxon>
        <taxon>Nocardiaceae</taxon>
        <taxon>Nocardia</taxon>
    </lineage>
</organism>
<dbReference type="Proteomes" id="UP000266677">
    <property type="component" value="Unassembled WGS sequence"/>
</dbReference>
<name>A0A3A4K145_9NOCA</name>
<dbReference type="PANTHER" id="PTHR43685">
    <property type="entry name" value="GLYCOSYLTRANSFERASE"/>
    <property type="match status" value="1"/>
</dbReference>
<keyword evidence="2" id="KW-0808">Transferase</keyword>
<dbReference type="EMBL" id="QZFU01000036">
    <property type="protein sequence ID" value="RJO71053.1"/>
    <property type="molecule type" value="Genomic_DNA"/>
</dbReference>
<dbReference type="AlphaFoldDB" id="A0A3A4K145"/>
<gene>
    <name evidence="2" type="ORF">D5S18_27690</name>
</gene>